<name>A0ABS4T6U8_9MICC</name>
<evidence type="ECO:0000313" key="2">
    <source>
        <dbReference type="Proteomes" id="UP001519331"/>
    </source>
</evidence>
<dbReference type="EMBL" id="JAGINX010000002">
    <property type="protein sequence ID" value="MBP2319613.1"/>
    <property type="molecule type" value="Genomic_DNA"/>
</dbReference>
<keyword evidence="2" id="KW-1185">Reference proteome</keyword>
<dbReference type="RefSeq" id="WP_210051572.1">
    <property type="nucleotide sequence ID" value="NZ_JAGINX010000002.1"/>
</dbReference>
<proteinExistence type="predicted"/>
<comment type="caution">
    <text evidence="1">The sequence shown here is derived from an EMBL/GenBank/DDBJ whole genome shotgun (WGS) entry which is preliminary data.</text>
</comment>
<organism evidence="1 2">
    <name type="scientific">Nesterenkonia lacusekhoensis</name>
    <dbReference type="NCBI Taxonomy" id="150832"/>
    <lineage>
        <taxon>Bacteria</taxon>
        <taxon>Bacillati</taxon>
        <taxon>Actinomycetota</taxon>
        <taxon>Actinomycetes</taxon>
        <taxon>Micrococcales</taxon>
        <taxon>Micrococcaceae</taxon>
        <taxon>Nesterenkonia</taxon>
    </lineage>
</organism>
<dbReference type="Proteomes" id="UP001519331">
    <property type="component" value="Unassembled WGS sequence"/>
</dbReference>
<evidence type="ECO:0000313" key="1">
    <source>
        <dbReference type="EMBL" id="MBP2319613.1"/>
    </source>
</evidence>
<protein>
    <submittedName>
        <fullName evidence="1">Uncharacterized protein</fullName>
    </submittedName>
</protein>
<gene>
    <name evidence="1" type="ORF">JOF45_002696</name>
</gene>
<sequence>MDNLHIVFTEYPGYGWSTSSPQVRGLACFYPTVDEAQLNLDDALLTAGVEYGNAMIHQHEEKFLTDDDGNEYLVRFSVSDASFDAASRLMGSIHRGDIEPDMIPMNRSGDRQIIGVDSTQTLRWVSDQLREDEAALVCYHQGDDVVYHLPYGNSSRLVNGWDMDDLGLSMDSTVEDAVDAVISREASTLENHEIPAADVRRSLVVAH</sequence>
<reference evidence="1 2" key="1">
    <citation type="submission" date="2021-03" db="EMBL/GenBank/DDBJ databases">
        <title>Sequencing the genomes of 1000 actinobacteria strains.</title>
        <authorList>
            <person name="Klenk H.-P."/>
        </authorList>
    </citation>
    <scope>NUCLEOTIDE SEQUENCE [LARGE SCALE GENOMIC DNA]</scope>
    <source>
        <strain evidence="1 2">DSM 12544</strain>
    </source>
</reference>
<accession>A0ABS4T6U8</accession>